<evidence type="ECO:0000256" key="5">
    <source>
        <dbReference type="ARBA" id="ARBA00023015"/>
    </source>
</evidence>
<keyword evidence="10" id="KW-1185">Reference proteome</keyword>
<evidence type="ECO:0000256" key="6">
    <source>
        <dbReference type="ARBA" id="ARBA00023163"/>
    </source>
</evidence>
<dbReference type="AlphaFoldDB" id="A0A8E0VRV9"/>
<dbReference type="GO" id="GO:0008270">
    <property type="term" value="F:zinc ion binding"/>
    <property type="evidence" value="ECO:0007669"/>
    <property type="project" value="UniProtKB-KW"/>
</dbReference>
<comment type="caution">
    <text evidence="9">The sequence shown here is derived from an EMBL/GenBank/DDBJ whole genome shotgun (WGS) entry which is preliminary data.</text>
</comment>
<name>A0A8E0VRV9_9TREM</name>
<evidence type="ECO:0000313" key="9">
    <source>
        <dbReference type="EMBL" id="KAA0200709.1"/>
    </source>
</evidence>
<dbReference type="GO" id="GO:0006355">
    <property type="term" value="P:regulation of DNA-templated transcription"/>
    <property type="evidence" value="ECO:0007669"/>
    <property type="project" value="InterPro"/>
</dbReference>
<accession>A0A8E0VRV9</accession>
<comment type="subcellular location">
    <subcellularLocation>
        <location evidence="1">Nucleus</location>
    </subcellularLocation>
</comment>
<keyword evidence="3" id="KW-0863">Zinc-finger</keyword>
<reference evidence="9" key="1">
    <citation type="submission" date="2019-05" db="EMBL/GenBank/DDBJ databases">
        <title>Annotation for the trematode Fasciolopsis buski.</title>
        <authorList>
            <person name="Choi Y.-J."/>
        </authorList>
    </citation>
    <scope>NUCLEOTIDE SEQUENCE</scope>
    <source>
        <strain evidence="9">HT</strain>
        <tissue evidence="9">Whole worm</tissue>
    </source>
</reference>
<dbReference type="Proteomes" id="UP000728185">
    <property type="component" value="Unassembled WGS sequence"/>
</dbReference>
<dbReference type="EMBL" id="LUCM01000344">
    <property type="protein sequence ID" value="KAA0200709.1"/>
    <property type="molecule type" value="Genomic_DNA"/>
</dbReference>
<keyword evidence="7" id="KW-0539">Nucleus</keyword>
<evidence type="ECO:0000256" key="8">
    <source>
        <dbReference type="SAM" id="MobiDB-lite"/>
    </source>
</evidence>
<feature type="region of interest" description="Disordered" evidence="8">
    <location>
        <begin position="564"/>
        <end position="586"/>
    </location>
</feature>
<protein>
    <submittedName>
        <fullName evidence="9">Putative myelin transcription factor 1 myt1</fullName>
    </submittedName>
</protein>
<keyword evidence="6" id="KW-0804">Transcription</keyword>
<evidence type="ECO:0000256" key="4">
    <source>
        <dbReference type="ARBA" id="ARBA00022833"/>
    </source>
</evidence>
<dbReference type="SUPFAM" id="SSF103637">
    <property type="entry name" value="CCHHC domain"/>
    <property type="match status" value="1"/>
</dbReference>
<keyword evidence="4" id="KW-0862">Zinc</keyword>
<dbReference type="InterPro" id="IPR002515">
    <property type="entry name" value="Znf_C2H2C"/>
</dbReference>
<dbReference type="GO" id="GO:0005634">
    <property type="term" value="C:nucleus"/>
    <property type="evidence" value="ECO:0007669"/>
    <property type="project" value="UniProtKB-SubCell"/>
</dbReference>
<dbReference type="Gene3D" id="4.10.320.30">
    <property type="match status" value="1"/>
</dbReference>
<evidence type="ECO:0000256" key="3">
    <source>
        <dbReference type="ARBA" id="ARBA00022771"/>
    </source>
</evidence>
<sequence>MNLTSHHNPKSKTPVITNVSTGNYNKNDENDDINSSGEKLHGAETGVKFETEIDATGAHLQICPMQQQCHYEFVRKGPPQTTNSLRNFVDTAGCVQTTREHTSSTNLYDIGNFGPFQAMTSNHFKEGLDECTTNLLVKTESAGVALHEITYQEQSNQYPLVKAGLNNTPHSAYSEHSTEGEQVSGNPFIFHGSNGKTNEEKPRFSSGMSHGCEKVLKTSCGSYKKSTFKPLLSVKKGRNAEGRCPIRGCDGTGHATGLYSYHRSPDGQLLLTLGLGTYGVMFINHARRNREDPSKCSAHLMSLDKQDALPGTRRTFDRNMSCTSATNMISGDSSHGFDLHTGNTNLNIYSAEFETTAELMSSFPFLVSSNFFTNPLPLGELKHTRIPDHTDFQSLRHQELVISESCARKADQIRSKLNEIGYNLTNAVGHQNMTGYPAPFSTNGTIFPSTAMISMQGNAVPAVSFLVTPGGLKLPSDMDSGTNTADLLQCTLKTKENTALGLVTSSFTTCNTGSPTDRVIQNSSFTEHALLSSVGQTESDSSSSILECGDKNLNVVGVTARGPYSSSSLQWPDKRRSESFSTSPSELRDMKYGCETDIPVDLSIRPGTREMTPKKMEGWKESSNILIPQQFEDGHTKVGTGRKNRSFEIGCICPELTFRSAMDRANTSCLAASQNQSRLFYSSIASSHEHFGEGARKSDTQEVSYIGDTFHASTPIRSPKANSFVSHHSFTKNQGANKKFTMKPVIENRLEISPAEVRDLRELVYNQEVCSMDREVGCNLSVSFTRNEQQR</sequence>
<keyword evidence="2" id="KW-0479">Metal-binding</keyword>
<proteinExistence type="predicted"/>
<evidence type="ECO:0000256" key="7">
    <source>
        <dbReference type="ARBA" id="ARBA00023242"/>
    </source>
</evidence>
<dbReference type="PROSITE" id="PS51802">
    <property type="entry name" value="ZF_CCHHC"/>
    <property type="match status" value="1"/>
</dbReference>
<organism evidence="9 10">
    <name type="scientific">Fasciolopsis buskii</name>
    <dbReference type="NCBI Taxonomy" id="27845"/>
    <lineage>
        <taxon>Eukaryota</taxon>
        <taxon>Metazoa</taxon>
        <taxon>Spiralia</taxon>
        <taxon>Lophotrochozoa</taxon>
        <taxon>Platyhelminthes</taxon>
        <taxon>Trematoda</taxon>
        <taxon>Digenea</taxon>
        <taxon>Plagiorchiida</taxon>
        <taxon>Echinostomata</taxon>
        <taxon>Echinostomatoidea</taxon>
        <taxon>Fasciolidae</taxon>
        <taxon>Fasciolopsis</taxon>
    </lineage>
</organism>
<keyword evidence="5" id="KW-0805">Transcription regulation</keyword>
<dbReference type="OrthoDB" id="10069059at2759"/>
<dbReference type="InterPro" id="IPR036060">
    <property type="entry name" value="Znf_C2H2C_sf"/>
</dbReference>
<evidence type="ECO:0000256" key="2">
    <source>
        <dbReference type="ARBA" id="ARBA00022723"/>
    </source>
</evidence>
<evidence type="ECO:0000313" key="10">
    <source>
        <dbReference type="Proteomes" id="UP000728185"/>
    </source>
</evidence>
<evidence type="ECO:0000256" key="1">
    <source>
        <dbReference type="ARBA" id="ARBA00004123"/>
    </source>
</evidence>
<gene>
    <name evidence="9" type="ORF">FBUS_01525</name>
</gene>